<dbReference type="Proteomes" id="UP000838686">
    <property type="component" value="Unassembled WGS sequence"/>
</dbReference>
<gene>
    <name evidence="2" type="ORF">PAECIP111893_02763</name>
</gene>
<proteinExistence type="predicted"/>
<keyword evidence="1" id="KW-1133">Transmembrane helix</keyword>
<accession>A0ABM9CBU1</accession>
<protein>
    <submittedName>
        <fullName evidence="2">Uncharacterized protein</fullName>
    </submittedName>
</protein>
<keyword evidence="3" id="KW-1185">Reference proteome</keyword>
<keyword evidence="1" id="KW-0472">Membrane</keyword>
<dbReference type="RefSeq" id="WP_236343072.1">
    <property type="nucleotide sequence ID" value="NZ_CAKMMF010000014.1"/>
</dbReference>
<reference evidence="2" key="1">
    <citation type="submission" date="2022-01" db="EMBL/GenBank/DDBJ databases">
        <authorList>
            <person name="Criscuolo A."/>
        </authorList>
    </citation>
    <scope>NUCLEOTIDE SEQUENCE</scope>
    <source>
        <strain evidence="2">CIP111893</strain>
    </source>
</reference>
<evidence type="ECO:0000256" key="1">
    <source>
        <dbReference type="SAM" id="Phobius"/>
    </source>
</evidence>
<name>A0ABM9CBU1_9BACL</name>
<dbReference type="EMBL" id="CAKMMF010000014">
    <property type="protein sequence ID" value="CAH1207718.1"/>
    <property type="molecule type" value="Genomic_DNA"/>
</dbReference>
<sequence length="122" mass="13373">MEIARSFLVTVFVWILFATGSIMFLKGEQQMSALSSDWSRPKLFEGAYTGTADLSRMAGEQVLGLVTYAKEGEFVLNLDGLLIDSNTEMDSIDFSGVLNVAFYTLTIARDAWGKTISITAAQ</sequence>
<keyword evidence="1" id="KW-0812">Transmembrane</keyword>
<feature type="transmembrane region" description="Helical" evidence="1">
    <location>
        <begin position="6"/>
        <end position="25"/>
    </location>
</feature>
<organism evidence="2 3">
    <name type="scientific">Paenibacillus plantiphilus</name>
    <dbReference type="NCBI Taxonomy" id="2905650"/>
    <lineage>
        <taxon>Bacteria</taxon>
        <taxon>Bacillati</taxon>
        <taxon>Bacillota</taxon>
        <taxon>Bacilli</taxon>
        <taxon>Bacillales</taxon>
        <taxon>Paenibacillaceae</taxon>
        <taxon>Paenibacillus</taxon>
    </lineage>
</organism>
<comment type="caution">
    <text evidence="2">The sequence shown here is derived from an EMBL/GenBank/DDBJ whole genome shotgun (WGS) entry which is preliminary data.</text>
</comment>
<evidence type="ECO:0000313" key="3">
    <source>
        <dbReference type="Proteomes" id="UP000838686"/>
    </source>
</evidence>
<evidence type="ECO:0000313" key="2">
    <source>
        <dbReference type="EMBL" id="CAH1207718.1"/>
    </source>
</evidence>